<keyword evidence="6" id="KW-1185">Reference proteome</keyword>
<dbReference type="CDD" id="cd19941">
    <property type="entry name" value="TIL"/>
    <property type="match status" value="2"/>
</dbReference>
<dbReference type="AlphaFoldDB" id="A0AAV5S942"/>
<dbReference type="InterPro" id="IPR002919">
    <property type="entry name" value="TIL_dom"/>
</dbReference>
<reference evidence="5" key="1">
    <citation type="submission" date="2023-10" db="EMBL/GenBank/DDBJ databases">
        <title>Genome assembly of Pristionchus species.</title>
        <authorList>
            <person name="Yoshida K."/>
            <person name="Sommer R.J."/>
        </authorList>
    </citation>
    <scope>NUCLEOTIDE SEQUENCE</scope>
    <source>
        <strain evidence="5">RS0144</strain>
    </source>
</reference>
<dbReference type="PANTHER" id="PTHR23259:SF82">
    <property type="entry name" value="SERINE PROTEASE INHIBITOR 1 PROTEIN"/>
    <property type="match status" value="1"/>
</dbReference>
<accession>A0AAV5S942</accession>
<keyword evidence="2" id="KW-0722">Serine protease inhibitor</keyword>
<feature type="non-terminal residue" evidence="5">
    <location>
        <position position="1"/>
    </location>
</feature>
<feature type="domain" description="TIL" evidence="4">
    <location>
        <begin position="324"/>
        <end position="377"/>
    </location>
</feature>
<evidence type="ECO:0000313" key="6">
    <source>
        <dbReference type="Proteomes" id="UP001432027"/>
    </source>
</evidence>
<comment type="caution">
    <text evidence="5">The sequence shown here is derived from an EMBL/GenBank/DDBJ whole genome shotgun (WGS) entry which is preliminary data.</text>
</comment>
<organism evidence="5 6">
    <name type="scientific">Pristionchus entomophagus</name>
    <dbReference type="NCBI Taxonomy" id="358040"/>
    <lineage>
        <taxon>Eukaryota</taxon>
        <taxon>Metazoa</taxon>
        <taxon>Ecdysozoa</taxon>
        <taxon>Nematoda</taxon>
        <taxon>Chromadorea</taxon>
        <taxon>Rhabditida</taxon>
        <taxon>Rhabditina</taxon>
        <taxon>Diplogasteromorpha</taxon>
        <taxon>Diplogasteroidea</taxon>
        <taxon>Neodiplogasteridae</taxon>
        <taxon>Pristionchus</taxon>
    </lineage>
</organism>
<proteinExistence type="predicted"/>
<dbReference type="Gene3D" id="2.10.25.10">
    <property type="entry name" value="Laminin"/>
    <property type="match status" value="2"/>
</dbReference>
<protein>
    <recommendedName>
        <fullName evidence="4">TIL domain-containing protein</fullName>
    </recommendedName>
</protein>
<keyword evidence="1" id="KW-0646">Protease inhibitor</keyword>
<dbReference type="PANTHER" id="PTHR23259">
    <property type="entry name" value="RIDDLE"/>
    <property type="match status" value="1"/>
</dbReference>
<evidence type="ECO:0000256" key="3">
    <source>
        <dbReference type="ARBA" id="ARBA00023157"/>
    </source>
</evidence>
<name>A0AAV5S942_9BILA</name>
<dbReference type="Proteomes" id="UP001432027">
    <property type="component" value="Unassembled WGS sequence"/>
</dbReference>
<evidence type="ECO:0000259" key="4">
    <source>
        <dbReference type="Pfam" id="PF01826"/>
    </source>
</evidence>
<dbReference type="EMBL" id="BTSX01000001">
    <property type="protein sequence ID" value="GMS79647.1"/>
    <property type="molecule type" value="Genomic_DNA"/>
</dbReference>
<dbReference type="SUPFAM" id="SSF57567">
    <property type="entry name" value="Serine protease inhibitors"/>
    <property type="match status" value="2"/>
</dbReference>
<feature type="domain" description="TIL" evidence="4">
    <location>
        <begin position="383"/>
        <end position="434"/>
    </location>
</feature>
<dbReference type="InterPro" id="IPR036084">
    <property type="entry name" value="Ser_inhib-like_sf"/>
</dbReference>
<dbReference type="InterPro" id="IPR051368">
    <property type="entry name" value="SerProtInhib-TIL_Domain"/>
</dbReference>
<dbReference type="Pfam" id="PF01826">
    <property type="entry name" value="TIL"/>
    <property type="match status" value="2"/>
</dbReference>
<evidence type="ECO:0000313" key="5">
    <source>
        <dbReference type="EMBL" id="GMS79647.1"/>
    </source>
</evidence>
<keyword evidence="3" id="KW-1015">Disulfide bond</keyword>
<evidence type="ECO:0000256" key="2">
    <source>
        <dbReference type="ARBA" id="ARBA00022900"/>
    </source>
</evidence>
<sequence length="444" mass="49189">GTMHIMPVFNNWTKPLVRPMFPPMNDETMHIMPHENGTMHVRPQVRPMFPDNNGTFHTLPYPSNDIHILPFFPPNNGSWQAIPANEDGSMHTMPQFLNGTMHGRPQVRPMFPDNNRTFHTMPFPSNETMHTLPFFPANNASIHIMPIVENGTMHIMPHFENGTKPVRPQVLPIFARGNGSVHILPHFGNETIRGRPQVRPMFPDNNGIFQTMPYPSNETMHIRPFFPFKNGTKLTMPLENGTMHILPFIPSHNGSGNGAFHILPYVPSNASNHSVCANHTCPEGSWCEETPVMCIKISGPCPPIATCVTVAPRGGAARDQPLNCGKNEEFSTCAPRCQPTCRGVNDCVEALMCTAGCVCKDKFKRDGNGICVPNHKCWKTAGCQDNEIWHKCHGCEPTCTDSKEVCGDQCVSGCACDDGFVRGPKGNCIVQSKCPKTNSNSTRI</sequence>
<gene>
    <name evidence="5" type="ORF">PENTCL1PPCAC_1822</name>
</gene>
<dbReference type="GO" id="GO:0004867">
    <property type="term" value="F:serine-type endopeptidase inhibitor activity"/>
    <property type="evidence" value="ECO:0007669"/>
    <property type="project" value="UniProtKB-KW"/>
</dbReference>
<evidence type="ECO:0000256" key="1">
    <source>
        <dbReference type="ARBA" id="ARBA00022690"/>
    </source>
</evidence>